<gene>
    <name evidence="1" type="ORF">ZHAS_00014702</name>
</gene>
<name>A0A084W911_ANOSI</name>
<sequence>MAPREQHFRLCIEPVAMPNLCQLGPVAKIVPRSPRVSRDMSPRRGTDEAVCGCDPTRTSRPMPNPRTQLCVCLWAVPRFRCVPSSESASNLGGRE</sequence>
<evidence type="ECO:0000313" key="3">
    <source>
        <dbReference type="Proteomes" id="UP000030765"/>
    </source>
</evidence>
<dbReference type="EMBL" id="KE525320">
    <property type="protein sequence ID" value="KFB46705.1"/>
    <property type="molecule type" value="Genomic_DNA"/>
</dbReference>
<reference evidence="1 3" key="1">
    <citation type="journal article" date="2014" name="BMC Genomics">
        <title>Genome sequence of Anopheles sinensis provides insight into genetics basis of mosquito competence for malaria parasites.</title>
        <authorList>
            <person name="Zhou D."/>
            <person name="Zhang D."/>
            <person name="Ding G."/>
            <person name="Shi L."/>
            <person name="Hou Q."/>
            <person name="Ye Y."/>
            <person name="Xu Y."/>
            <person name="Zhou H."/>
            <person name="Xiong C."/>
            <person name="Li S."/>
            <person name="Yu J."/>
            <person name="Hong S."/>
            <person name="Yu X."/>
            <person name="Zou P."/>
            <person name="Chen C."/>
            <person name="Chang X."/>
            <person name="Wang W."/>
            <person name="Lv Y."/>
            <person name="Sun Y."/>
            <person name="Ma L."/>
            <person name="Shen B."/>
            <person name="Zhu C."/>
        </authorList>
    </citation>
    <scope>NUCLEOTIDE SEQUENCE [LARGE SCALE GENOMIC DNA]</scope>
</reference>
<keyword evidence="3" id="KW-1185">Reference proteome</keyword>
<accession>A0A084W911</accession>
<dbReference type="AlphaFoldDB" id="A0A084W911"/>
<dbReference type="Proteomes" id="UP000030765">
    <property type="component" value="Unassembled WGS sequence"/>
</dbReference>
<reference evidence="2" key="2">
    <citation type="submission" date="2020-05" db="UniProtKB">
        <authorList>
            <consortium name="EnsemblMetazoa"/>
        </authorList>
    </citation>
    <scope>IDENTIFICATION</scope>
</reference>
<evidence type="ECO:0000313" key="2">
    <source>
        <dbReference type="EnsemblMetazoa" id="ASIC014702-PA"/>
    </source>
</evidence>
<dbReference type="EMBL" id="ATLV01021572">
    <property type="status" value="NOT_ANNOTATED_CDS"/>
    <property type="molecule type" value="Genomic_DNA"/>
</dbReference>
<protein>
    <submittedName>
        <fullName evidence="1 2">Uncharacterized protein</fullName>
    </submittedName>
</protein>
<dbReference type="VEuPathDB" id="VectorBase:ASIC014702"/>
<organism evidence="1">
    <name type="scientific">Anopheles sinensis</name>
    <name type="common">Mosquito</name>
    <dbReference type="NCBI Taxonomy" id="74873"/>
    <lineage>
        <taxon>Eukaryota</taxon>
        <taxon>Metazoa</taxon>
        <taxon>Ecdysozoa</taxon>
        <taxon>Arthropoda</taxon>
        <taxon>Hexapoda</taxon>
        <taxon>Insecta</taxon>
        <taxon>Pterygota</taxon>
        <taxon>Neoptera</taxon>
        <taxon>Endopterygota</taxon>
        <taxon>Diptera</taxon>
        <taxon>Nematocera</taxon>
        <taxon>Culicoidea</taxon>
        <taxon>Culicidae</taxon>
        <taxon>Anophelinae</taxon>
        <taxon>Anopheles</taxon>
    </lineage>
</organism>
<proteinExistence type="predicted"/>
<evidence type="ECO:0000313" key="1">
    <source>
        <dbReference type="EMBL" id="KFB46705.1"/>
    </source>
</evidence>
<dbReference type="EnsemblMetazoa" id="ASIC014702-RA">
    <property type="protein sequence ID" value="ASIC014702-PA"/>
    <property type="gene ID" value="ASIC014702"/>
</dbReference>